<feature type="transmembrane region" description="Helical" evidence="1">
    <location>
        <begin position="226"/>
        <end position="246"/>
    </location>
</feature>
<feature type="transmembrane region" description="Helical" evidence="1">
    <location>
        <begin position="37"/>
        <end position="57"/>
    </location>
</feature>
<organism evidence="2 3">
    <name type="scientific">Limosilactobacillus coleohominis 101-4-CHN</name>
    <dbReference type="NCBI Taxonomy" id="575594"/>
    <lineage>
        <taxon>Bacteria</taxon>
        <taxon>Bacillati</taxon>
        <taxon>Bacillota</taxon>
        <taxon>Bacilli</taxon>
        <taxon>Lactobacillales</taxon>
        <taxon>Lactobacillaceae</taxon>
        <taxon>Limosilactobacillus</taxon>
    </lineage>
</organism>
<proteinExistence type="predicted"/>
<feature type="transmembrane region" description="Helical" evidence="1">
    <location>
        <begin position="111"/>
        <end position="133"/>
    </location>
</feature>
<keyword evidence="3" id="KW-1185">Reference proteome</keyword>
<evidence type="ECO:0000313" key="3">
    <source>
        <dbReference type="Proteomes" id="UP000003987"/>
    </source>
</evidence>
<name>C7XV81_9LACO</name>
<feature type="transmembrane region" description="Helical" evidence="1">
    <location>
        <begin position="186"/>
        <end position="205"/>
    </location>
</feature>
<evidence type="ECO:0000313" key="2">
    <source>
        <dbReference type="EMBL" id="EEU30247.1"/>
    </source>
</evidence>
<dbReference type="EMBL" id="GG698803">
    <property type="protein sequence ID" value="EEU30247.1"/>
    <property type="molecule type" value="Genomic_DNA"/>
</dbReference>
<keyword evidence="1" id="KW-0812">Transmembrane</keyword>
<keyword evidence="1" id="KW-1133">Transmembrane helix</keyword>
<accession>C7XV81</accession>
<dbReference type="OrthoDB" id="258743at2"/>
<dbReference type="AlphaFoldDB" id="C7XV81"/>
<dbReference type="HOGENOM" id="CLU_080089_1_0_9"/>
<keyword evidence="1" id="KW-0472">Membrane</keyword>
<dbReference type="RefSeq" id="WP_006916423.1">
    <property type="nucleotide sequence ID" value="NZ_GG698803.1"/>
</dbReference>
<sequence length="249" mass="27405">MGNNFLQILWSLVSTIVIGPVIMGSLVVAVSRANKRLSIVLGGFYGQVILGGIGVIIHELSHLVVALLFGHRIDRVSLLHIPDAHDPNDRGLGYVSHVWNDDSLYQKIGNVFIGIAPVIGCSLAMVISTRFLVPTLYDRWLLAIGGGTITNQPLLWWHVLIWLVLMINISVGGFDLSGADLQNSRQGLIALGVVLIMLAFLLSLVTDNRTISGQLFHLMRPLIMMMSFAIVVNAVLWVLLRLIVVFKKR</sequence>
<protein>
    <submittedName>
        <fullName evidence="2">Uncharacterized protein</fullName>
    </submittedName>
</protein>
<dbReference type="eggNOG" id="ENOG5031PIN">
    <property type="taxonomic scope" value="Bacteria"/>
</dbReference>
<gene>
    <name evidence="2" type="ORF">HMPREF0501_00625</name>
</gene>
<feature type="transmembrane region" description="Helical" evidence="1">
    <location>
        <begin position="6"/>
        <end position="30"/>
    </location>
</feature>
<reference evidence="2 3" key="1">
    <citation type="submission" date="2009-06" db="EMBL/GenBank/DDBJ databases">
        <title>The Genome Sequence of Lactobacillus coleohominis strain 101-4-CHN.</title>
        <authorList>
            <consortium name="The Broad Institute Genome Sequencing Platform"/>
            <person name="Ward D."/>
            <person name="Young S.K."/>
            <person name="Zeng Q."/>
            <person name="Koehrsen M."/>
            <person name="Alvarado L."/>
            <person name="Berlin A."/>
            <person name="Borenstein D."/>
            <person name="Chen Z."/>
            <person name="Engels R."/>
            <person name="Freedman E."/>
            <person name="Gellesch M."/>
            <person name="Goldberg J."/>
            <person name="Griggs A."/>
            <person name="Gujja S."/>
            <person name="Heiman D."/>
            <person name="Hepburn T."/>
            <person name="Howarth C."/>
            <person name="Jen D."/>
            <person name="Larson L."/>
            <person name="Lewis B."/>
            <person name="Mehta T."/>
            <person name="Park D."/>
            <person name="Pearson M."/>
            <person name="Roberts A."/>
            <person name="Saif S."/>
            <person name="Shea T."/>
            <person name="Shenoy N."/>
            <person name="Sisk P."/>
            <person name="Stolte C."/>
            <person name="Sykes S."/>
            <person name="Walk T."/>
            <person name="White J."/>
            <person name="Yandava C."/>
            <person name="Liu Y."/>
            <person name="Xu Q."/>
            <person name="Lander E."/>
            <person name="Nusbaum C."/>
            <person name="Galagan J."/>
            <person name="Birren B."/>
        </authorList>
    </citation>
    <scope>NUCLEOTIDE SEQUENCE [LARGE SCALE GENOMIC DNA]</scope>
    <source>
        <strain evidence="2 3">101-4-CHN</strain>
    </source>
</reference>
<dbReference type="Proteomes" id="UP000003987">
    <property type="component" value="Unassembled WGS sequence"/>
</dbReference>
<feature type="transmembrane region" description="Helical" evidence="1">
    <location>
        <begin position="154"/>
        <end position="174"/>
    </location>
</feature>
<dbReference type="STRING" id="575594.HMPREF0501_00625"/>
<evidence type="ECO:0000256" key="1">
    <source>
        <dbReference type="SAM" id="Phobius"/>
    </source>
</evidence>